<name>A0A091CPK4_FUKDA</name>
<proteinExistence type="predicted"/>
<evidence type="ECO:0000313" key="1">
    <source>
        <dbReference type="EMBL" id="KFO19125.1"/>
    </source>
</evidence>
<reference evidence="1 2" key="1">
    <citation type="submission" date="2013-11" db="EMBL/GenBank/DDBJ databases">
        <title>The Damaraland mole rat (Fukomys damarensis) genome and evolution of African mole rats.</title>
        <authorList>
            <person name="Gladyshev V.N."/>
            <person name="Fang X."/>
        </authorList>
    </citation>
    <scope>NUCLEOTIDE SEQUENCE [LARGE SCALE GENOMIC DNA]</scope>
    <source>
        <tissue evidence="1">Liver</tissue>
    </source>
</reference>
<keyword evidence="2" id="KW-1185">Reference proteome</keyword>
<dbReference type="EMBL" id="KN125168">
    <property type="protein sequence ID" value="KFO19125.1"/>
    <property type="molecule type" value="Genomic_DNA"/>
</dbReference>
<gene>
    <name evidence="1" type="ORF">H920_19504</name>
</gene>
<organism evidence="1 2">
    <name type="scientific">Fukomys damarensis</name>
    <name type="common">Damaraland mole rat</name>
    <name type="synonym">Cryptomys damarensis</name>
    <dbReference type="NCBI Taxonomy" id="885580"/>
    <lineage>
        <taxon>Eukaryota</taxon>
        <taxon>Metazoa</taxon>
        <taxon>Chordata</taxon>
        <taxon>Craniata</taxon>
        <taxon>Vertebrata</taxon>
        <taxon>Euteleostomi</taxon>
        <taxon>Mammalia</taxon>
        <taxon>Eutheria</taxon>
        <taxon>Euarchontoglires</taxon>
        <taxon>Glires</taxon>
        <taxon>Rodentia</taxon>
        <taxon>Hystricomorpha</taxon>
        <taxon>Bathyergidae</taxon>
        <taxon>Fukomys</taxon>
    </lineage>
</organism>
<protein>
    <submittedName>
        <fullName evidence="1">Uncharacterized protein</fullName>
    </submittedName>
</protein>
<accession>A0A091CPK4</accession>
<dbReference type="Proteomes" id="UP000028990">
    <property type="component" value="Unassembled WGS sequence"/>
</dbReference>
<sequence>MTKTQRRHEIASVHLCSLMCKSNGWASWRQDWKGEVGILRVNVVVNTFPKKVLKALHNECDNVPPQNTDSTLRDIRVANRSEEELSDSFPSMASGELEIPPDSLETDEQAALLQIWQQHCGKSQWPMGNCRI</sequence>
<dbReference type="AlphaFoldDB" id="A0A091CPK4"/>
<evidence type="ECO:0000313" key="2">
    <source>
        <dbReference type="Proteomes" id="UP000028990"/>
    </source>
</evidence>